<proteinExistence type="inferred from homology"/>
<evidence type="ECO:0000313" key="11">
    <source>
        <dbReference type="Proteomes" id="UP000046176"/>
    </source>
</evidence>
<dbReference type="Proteomes" id="UP000046176">
    <property type="component" value="Unassembled WGS sequence"/>
</dbReference>
<organism evidence="10 11">
    <name type="scientific">Neorhizobium galegae bv. officinalis</name>
    <dbReference type="NCBI Taxonomy" id="323656"/>
    <lineage>
        <taxon>Bacteria</taxon>
        <taxon>Pseudomonadati</taxon>
        <taxon>Pseudomonadota</taxon>
        <taxon>Alphaproteobacteria</taxon>
        <taxon>Hyphomicrobiales</taxon>
        <taxon>Rhizobiaceae</taxon>
        <taxon>Rhizobium/Agrobacterium group</taxon>
        <taxon>Neorhizobium</taxon>
    </lineage>
</organism>
<dbReference type="OrthoDB" id="32625at2"/>
<dbReference type="RefSeq" id="WP_046665778.1">
    <property type="nucleotide sequence ID" value="NZ_CCRH01000003.1"/>
</dbReference>
<evidence type="ECO:0000256" key="2">
    <source>
        <dbReference type="ARBA" id="ARBA00022649"/>
    </source>
</evidence>
<dbReference type="HAMAP" id="MF_00265">
    <property type="entry name" value="VapC_Nob1"/>
    <property type="match status" value="1"/>
</dbReference>
<dbReference type="InterPro" id="IPR002716">
    <property type="entry name" value="PIN_dom"/>
</dbReference>
<comment type="cofactor">
    <cofactor evidence="1 8">
        <name>Mg(2+)</name>
        <dbReference type="ChEBI" id="CHEBI:18420"/>
    </cofactor>
</comment>
<comment type="function">
    <text evidence="8">Toxic component of a toxin-antitoxin (TA) system. An RNase.</text>
</comment>
<dbReference type="EMBL" id="CCRH01000003">
    <property type="protein sequence ID" value="CDZ32916.1"/>
    <property type="molecule type" value="Genomic_DNA"/>
</dbReference>
<evidence type="ECO:0000259" key="9">
    <source>
        <dbReference type="Pfam" id="PF01850"/>
    </source>
</evidence>
<evidence type="ECO:0000256" key="4">
    <source>
        <dbReference type="ARBA" id="ARBA00022723"/>
    </source>
</evidence>
<evidence type="ECO:0000256" key="1">
    <source>
        <dbReference type="ARBA" id="ARBA00001946"/>
    </source>
</evidence>
<reference evidence="10 11" key="1">
    <citation type="submission" date="2014-08" db="EMBL/GenBank/DDBJ databases">
        <authorList>
            <person name="Chen Y.-H."/>
        </authorList>
    </citation>
    <scope>NUCLEOTIDE SEQUENCE [LARGE SCALE GENOMIC DNA]</scope>
</reference>
<dbReference type="GO" id="GO:0004540">
    <property type="term" value="F:RNA nuclease activity"/>
    <property type="evidence" value="ECO:0007669"/>
    <property type="project" value="InterPro"/>
</dbReference>
<dbReference type="GO" id="GO:0090729">
    <property type="term" value="F:toxin activity"/>
    <property type="evidence" value="ECO:0007669"/>
    <property type="project" value="UniProtKB-KW"/>
</dbReference>
<dbReference type="EC" id="3.1.-.-" evidence="8"/>
<keyword evidence="8" id="KW-0800">Toxin</keyword>
<name>A0A0T7FD18_NEOGA</name>
<dbReference type="InterPro" id="IPR022907">
    <property type="entry name" value="VapC_family"/>
</dbReference>
<dbReference type="GO" id="GO:0000287">
    <property type="term" value="F:magnesium ion binding"/>
    <property type="evidence" value="ECO:0007669"/>
    <property type="project" value="UniProtKB-UniRule"/>
</dbReference>
<dbReference type="Gene3D" id="3.40.50.1010">
    <property type="entry name" value="5'-nuclease"/>
    <property type="match status" value="1"/>
</dbReference>
<comment type="similarity">
    <text evidence="7 8">Belongs to the PINc/VapC protein family.</text>
</comment>
<gene>
    <name evidence="8" type="primary">vapC</name>
    <name evidence="10" type="ORF">NGAL_HAMBI1145_15850</name>
</gene>
<keyword evidence="6 8" id="KW-0460">Magnesium</keyword>
<evidence type="ECO:0000256" key="6">
    <source>
        <dbReference type="ARBA" id="ARBA00022842"/>
    </source>
</evidence>
<keyword evidence="2 8" id="KW-1277">Toxin-antitoxin system</keyword>
<feature type="binding site" evidence="8">
    <location>
        <position position="4"/>
    </location>
    <ligand>
        <name>Mg(2+)</name>
        <dbReference type="ChEBI" id="CHEBI:18420"/>
    </ligand>
</feature>
<dbReference type="CDD" id="cd09871">
    <property type="entry name" value="PIN_MtVapC28-VapC30-like"/>
    <property type="match status" value="1"/>
</dbReference>
<dbReference type="InterPro" id="IPR050556">
    <property type="entry name" value="Type_II_TA_system_RNase"/>
</dbReference>
<dbReference type="AlphaFoldDB" id="A0A0T7FD18"/>
<protein>
    <recommendedName>
        <fullName evidence="8">Ribonuclease VapC</fullName>
        <shortName evidence="8">RNase VapC</shortName>
        <ecNumber evidence="8">3.1.-.-</ecNumber>
    </recommendedName>
    <alternativeName>
        <fullName evidence="8">Toxin VapC</fullName>
    </alternativeName>
</protein>
<evidence type="ECO:0000256" key="8">
    <source>
        <dbReference type="HAMAP-Rule" id="MF_00265"/>
    </source>
</evidence>
<dbReference type="Pfam" id="PF01850">
    <property type="entry name" value="PIN"/>
    <property type="match status" value="1"/>
</dbReference>
<evidence type="ECO:0000256" key="7">
    <source>
        <dbReference type="ARBA" id="ARBA00038093"/>
    </source>
</evidence>
<dbReference type="PANTHER" id="PTHR33653">
    <property type="entry name" value="RIBONUCLEASE VAPC2"/>
    <property type="match status" value="1"/>
</dbReference>
<feature type="binding site" evidence="8">
    <location>
        <position position="99"/>
    </location>
    <ligand>
        <name>Mg(2+)</name>
        <dbReference type="ChEBI" id="CHEBI:18420"/>
    </ligand>
</feature>
<evidence type="ECO:0000256" key="3">
    <source>
        <dbReference type="ARBA" id="ARBA00022722"/>
    </source>
</evidence>
<keyword evidence="4 8" id="KW-0479">Metal-binding</keyword>
<dbReference type="SUPFAM" id="SSF88723">
    <property type="entry name" value="PIN domain-like"/>
    <property type="match status" value="1"/>
</dbReference>
<dbReference type="GO" id="GO:0016787">
    <property type="term" value="F:hydrolase activity"/>
    <property type="evidence" value="ECO:0007669"/>
    <property type="project" value="UniProtKB-KW"/>
</dbReference>
<accession>A0A0T7FD18</accession>
<feature type="domain" description="PIN" evidence="9">
    <location>
        <begin position="1"/>
        <end position="124"/>
    </location>
</feature>
<dbReference type="PANTHER" id="PTHR33653:SF1">
    <property type="entry name" value="RIBONUCLEASE VAPC2"/>
    <property type="match status" value="1"/>
</dbReference>
<keyword evidence="5 8" id="KW-0378">Hydrolase</keyword>
<sequence>MIIDTSAMVAILYGEPEAAAFTRLIHDSATSRISVASYLELSMVIEKQLGSEGMRQADAFLRRAAIDIEPVTVEQGHLARQAFLDFGKGRHSAGLNFGDCFAYALARVFDEPLLFKGNDFTETDIRSAV</sequence>
<evidence type="ECO:0000313" key="10">
    <source>
        <dbReference type="EMBL" id="CDZ32916.1"/>
    </source>
</evidence>
<evidence type="ECO:0000256" key="5">
    <source>
        <dbReference type="ARBA" id="ARBA00022801"/>
    </source>
</evidence>
<keyword evidence="3 8" id="KW-0540">Nuclease</keyword>
<dbReference type="InterPro" id="IPR029060">
    <property type="entry name" value="PIN-like_dom_sf"/>
</dbReference>